<keyword evidence="4" id="KW-1185">Reference proteome</keyword>
<feature type="region of interest" description="Disordered" evidence="1">
    <location>
        <begin position="275"/>
        <end position="301"/>
    </location>
</feature>
<evidence type="ECO:0000313" key="5">
    <source>
        <dbReference type="Proteomes" id="UP001500962"/>
    </source>
</evidence>
<name>A0AAV3SJE5_HALDO</name>
<evidence type="ECO:0000313" key="4">
    <source>
        <dbReference type="Proteomes" id="UP000830542"/>
    </source>
</evidence>
<evidence type="ECO:0000256" key="1">
    <source>
        <dbReference type="SAM" id="MobiDB-lite"/>
    </source>
</evidence>
<protein>
    <recommendedName>
        <fullName evidence="6">Sulfatase</fullName>
    </recommendedName>
</protein>
<evidence type="ECO:0008006" key="6">
    <source>
        <dbReference type="Google" id="ProtNLM"/>
    </source>
</evidence>
<evidence type="ECO:0000313" key="3">
    <source>
        <dbReference type="EMBL" id="UOO95893.1"/>
    </source>
</evidence>
<accession>A0AAV3SJE5</accession>
<dbReference type="RefSeq" id="WP_244704188.1">
    <property type="nucleotide sequence ID" value="NZ_BAAADN010000039.1"/>
</dbReference>
<dbReference type="Gene3D" id="3.40.720.10">
    <property type="entry name" value="Alkaline Phosphatase, subunit A"/>
    <property type="match status" value="1"/>
</dbReference>
<dbReference type="EMBL" id="CP095005">
    <property type="protein sequence ID" value="UOO95893.1"/>
    <property type="molecule type" value="Genomic_DNA"/>
</dbReference>
<evidence type="ECO:0000313" key="2">
    <source>
        <dbReference type="EMBL" id="GAA0467032.1"/>
    </source>
</evidence>
<dbReference type="EMBL" id="BAAADN010000039">
    <property type="protein sequence ID" value="GAA0467032.1"/>
    <property type="molecule type" value="Genomic_DNA"/>
</dbReference>
<dbReference type="Proteomes" id="UP000830542">
    <property type="component" value="Chromosome"/>
</dbReference>
<dbReference type="SUPFAM" id="SSF53649">
    <property type="entry name" value="Alkaline phosphatase-like"/>
    <property type="match status" value="1"/>
</dbReference>
<dbReference type="GeneID" id="71760999"/>
<reference evidence="2" key="1">
    <citation type="journal article" date="2014" name="Int. J. Syst. Evol. Microbiol.">
        <title>Complete genome sequence of Corynebacterium casei LMG S-19264T (=DSM 44701T), isolated from a smear-ripened cheese.</title>
        <authorList>
            <consortium name="US DOE Joint Genome Institute (JGI-PGF)"/>
            <person name="Walter F."/>
            <person name="Albersmeier A."/>
            <person name="Kalinowski J."/>
            <person name="Ruckert C."/>
        </authorList>
    </citation>
    <scope>NUCLEOTIDE SEQUENCE</scope>
    <source>
        <strain evidence="2">JCM 12289</strain>
    </source>
</reference>
<dbReference type="InterPro" id="IPR017850">
    <property type="entry name" value="Alkaline_phosphatase_core_sf"/>
</dbReference>
<organism evidence="2 5">
    <name type="scientific">Halococcus dombrowskii</name>
    <dbReference type="NCBI Taxonomy" id="179637"/>
    <lineage>
        <taxon>Archaea</taxon>
        <taxon>Methanobacteriati</taxon>
        <taxon>Methanobacteriota</taxon>
        <taxon>Stenosarchaea group</taxon>
        <taxon>Halobacteria</taxon>
        <taxon>Halobacteriales</taxon>
        <taxon>Halococcaceae</taxon>
        <taxon>Halococcus</taxon>
    </lineage>
</organism>
<sequence length="314" mass="36380">MYELRQLRRALDEPKLFVRELNRLYYTRLNSREYNPDGVDVMAADWDNLLLLDACRYDAFAARADLPGRLEKRRSRSSMTSEFFAANFDGREMHDTVYVTATPMLYWNRNRGDVEASFHREINVWRDGGWDEEFNTVRPETAAEHAKRAAEEYPDKRLFVHFLQPHFPAIGQTGREHPELNDLRAWDAINSGRLDLPDSVLRRAFVENLDAILPHVEDLLETLGGKTVVTADHGQMIGERSFPIPFREYGHPPGIYTDELLSVPWHVHTNGQRREIVAEEPEHEPERGDETEPADMGMDNDVVADRLEDLGYKM</sequence>
<gene>
    <name evidence="2" type="ORF">GCM10008985_24970</name>
    <name evidence="3" type="ORF">MUK72_04085</name>
</gene>
<dbReference type="KEGG" id="hdo:MUK72_04085"/>
<dbReference type="Proteomes" id="UP001500962">
    <property type="component" value="Unassembled WGS sequence"/>
</dbReference>
<dbReference type="AlphaFoldDB" id="A0AAV3SJE5"/>
<proteinExistence type="predicted"/>
<reference evidence="3" key="2">
    <citation type="submission" date="2022-04" db="EMBL/GenBank/DDBJ databases">
        <title>Sequencing and genomic assembly of Halococcus dombrowskii.</title>
        <authorList>
            <person name="Lim S.W."/>
            <person name="MacLea K.S."/>
        </authorList>
    </citation>
    <scope>NUCLEOTIDE SEQUENCE</scope>
    <source>
        <strain evidence="3">H4</strain>
    </source>
</reference>
<reference evidence="2" key="3">
    <citation type="submission" date="2023-12" db="EMBL/GenBank/DDBJ databases">
        <authorList>
            <person name="Sun Q."/>
            <person name="Inoue M."/>
        </authorList>
    </citation>
    <scope>NUCLEOTIDE SEQUENCE</scope>
    <source>
        <strain evidence="2">JCM 12289</strain>
    </source>
</reference>